<dbReference type="InterPro" id="IPR026444">
    <property type="entry name" value="Secre_tail"/>
</dbReference>
<dbReference type="NCBIfam" id="TIGR04183">
    <property type="entry name" value="Por_Secre_tail"/>
    <property type="match status" value="1"/>
</dbReference>
<evidence type="ECO:0000313" key="2">
    <source>
        <dbReference type="Proteomes" id="UP000779900"/>
    </source>
</evidence>
<name>A0A937XHX4_UNCW3</name>
<evidence type="ECO:0000313" key="1">
    <source>
        <dbReference type="EMBL" id="MBM3332356.1"/>
    </source>
</evidence>
<organism evidence="1 2">
    <name type="scientific">candidate division WOR-3 bacterium</name>
    <dbReference type="NCBI Taxonomy" id="2052148"/>
    <lineage>
        <taxon>Bacteria</taxon>
        <taxon>Bacteria division WOR-3</taxon>
    </lineage>
</organism>
<feature type="non-terminal residue" evidence="1">
    <location>
        <position position="1"/>
    </location>
</feature>
<accession>A0A937XHX4</accession>
<sequence>KLEAGVYLVKVTAEGFSTTQKLVVEH</sequence>
<gene>
    <name evidence="1" type="ORF">FJY68_11010</name>
</gene>
<protein>
    <submittedName>
        <fullName evidence="1">T9SS type A sorting domain-containing protein</fullName>
    </submittedName>
</protein>
<dbReference type="Proteomes" id="UP000779900">
    <property type="component" value="Unassembled WGS sequence"/>
</dbReference>
<dbReference type="EMBL" id="VGIR01000079">
    <property type="protein sequence ID" value="MBM3332356.1"/>
    <property type="molecule type" value="Genomic_DNA"/>
</dbReference>
<reference evidence="1" key="1">
    <citation type="submission" date="2019-03" db="EMBL/GenBank/DDBJ databases">
        <title>Lake Tanganyika Metagenome-Assembled Genomes (MAGs).</title>
        <authorList>
            <person name="Tran P."/>
        </authorList>
    </citation>
    <scope>NUCLEOTIDE SEQUENCE</scope>
    <source>
        <strain evidence="1">K_DeepCast_150m_m2_040</strain>
    </source>
</reference>
<dbReference type="AlphaFoldDB" id="A0A937XHX4"/>
<comment type="caution">
    <text evidence="1">The sequence shown here is derived from an EMBL/GenBank/DDBJ whole genome shotgun (WGS) entry which is preliminary data.</text>
</comment>
<proteinExistence type="predicted"/>